<dbReference type="InterPro" id="IPR050179">
    <property type="entry name" value="Trans_hexapeptide_repeat"/>
</dbReference>
<dbReference type="InterPro" id="IPR011004">
    <property type="entry name" value="Trimer_LpxA-like_sf"/>
</dbReference>
<accession>I7E4Y5</accession>
<evidence type="ECO:0000259" key="4">
    <source>
        <dbReference type="Pfam" id="PF17836"/>
    </source>
</evidence>
<evidence type="ECO:0000256" key="3">
    <source>
        <dbReference type="PIRSR" id="PIRSR620019-2"/>
    </source>
</evidence>
<dbReference type="PANTHER" id="PTHR43300">
    <property type="entry name" value="ACETYLTRANSFERASE"/>
    <property type="match status" value="1"/>
</dbReference>
<dbReference type="NCBIfam" id="TIGR03570">
    <property type="entry name" value="NeuD_NnaD"/>
    <property type="match status" value="1"/>
</dbReference>
<comment type="similarity">
    <text evidence="1">Belongs to the transferase hexapeptide repeat family.</text>
</comment>
<evidence type="ECO:0000313" key="5">
    <source>
        <dbReference type="EMBL" id="AFO84310.1"/>
    </source>
</evidence>
<evidence type="ECO:0000256" key="2">
    <source>
        <dbReference type="PIRSR" id="PIRSR620019-1"/>
    </source>
</evidence>
<dbReference type="Pfam" id="PF17836">
    <property type="entry name" value="PglD_N"/>
    <property type="match status" value="1"/>
</dbReference>
<evidence type="ECO:0000256" key="1">
    <source>
        <dbReference type="ARBA" id="ARBA00007274"/>
    </source>
</evidence>
<organism evidence="5">
    <name type="scientific">Cronobacter turicensis</name>
    <dbReference type="NCBI Taxonomy" id="413502"/>
    <lineage>
        <taxon>Bacteria</taxon>
        <taxon>Pseudomonadati</taxon>
        <taxon>Pseudomonadota</taxon>
        <taxon>Gammaproteobacteria</taxon>
        <taxon>Enterobacterales</taxon>
        <taxon>Enterobacteriaceae</taxon>
        <taxon>Cronobacter</taxon>
    </lineage>
</organism>
<name>I7E4Y5_9ENTR</name>
<feature type="site" description="Increases basicity of active site His" evidence="2">
    <location>
        <position position="149"/>
    </location>
</feature>
<proteinExistence type="inferred from homology"/>
<dbReference type="InterPro" id="IPR001451">
    <property type="entry name" value="Hexapep"/>
</dbReference>
<dbReference type="InterPro" id="IPR020019">
    <property type="entry name" value="AcTrfase_PglD-like"/>
</dbReference>
<dbReference type="SUPFAM" id="SSF51161">
    <property type="entry name" value="Trimeric LpxA-like enzymes"/>
    <property type="match status" value="1"/>
</dbReference>
<gene>
    <name evidence="5" type="primary">elg5</name>
</gene>
<reference evidence="5" key="1">
    <citation type="journal article" date="2012" name="FEMS Immunol. Med. Microbiol.">
        <title>Structure and genetics of the O-antigen of Cronobacter turicensis G3882 from a new serotype, C. turicensis O2, and identification of a serotype-specific gene.</title>
        <authorList>
            <person name="Sun Y."/>
            <person name="Arbatsky N.P."/>
            <person name="Wang M."/>
            <person name="Shashkov A.S."/>
            <person name="Liu B."/>
            <person name="Wang L."/>
            <person name="Knirel Y.A."/>
        </authorList>
    </citation>
    <scope>NUCLEOTIDE SEQUENCE</scope>
    <source>
        <strain evidence="5">G3882</strain>
    </source>
</reference>
<dbReference type="AlphaFoldDB" id="I7E4Y5"/>
<dbReference type="Gene3D" id="2.160.10.10">
    <property type="entry name" value="Hexapeptide repeat proteins"/>
    <property type="match status" value="1"/>
</dbReference>
<dbReference type="CDD" id="cd03360">
    <property type="entry name" value="LbH_AT_putative"/>
    <property type="match status" value="1"/>
</dbReference>
<protein>
    <submittedName>
        <fullName evidence="5">Elg5</fullName>
    </submittedName>
</protein>
<feature type="binding site" evidence="3">
    <location>
        <position position="82"/>
    </location>
    <ligand>
        <name>substrate</name>
    </ligand>
</feature>
<sequence>MMRVIRSAMTKQIVLIAGGGHASVIADILLRQHYHIEAIVDVCDNLSRRVFHGIPLISDEQFYERYAPGTIKIANGFGFVPGMTIRKKITEKLFSLGYTFETIISHEAVISKYAIIGAGAQILPGAIVQAGVNIDENSIINTRAIIEHDTSIGRNCHIAPGAVICGGVVCGNDVFIGANATVIQNKRIGDRAIIGAAALVRANVSSDTTIY</sequence>
<dbReference type="EMBL" id="JQ354993">
    <property type="protein sequence ID" value="AFO84310.1"/>
    <property type="molecule type" value="Genomic_DNA"/>
</dbReference>
<feature type="domain" description="PglD N-terminal" evidence="4">
    <location>
        <begin position="12"/>
        <end position="93"/>
    </location>
</feature>
<dbReference type="InterPro" id="IPR041561">
    <property type="entry name" value="PglD_N"/>
</dbReference>
<feature type="binding site" evidence="3">
    <location>
        <position position="157"/>
    </location>
    <ligand>
        <name>acetyl-CoA</name>
        <dbReference type="ChEBI" id="CHEBI:57288"/>
    </ligand>
</feature>
<dbReference type="Pfam" id="PF00132">
    <property type="entry name" value="Hexapep"/>
    <property type="match status" value="1"/>
</dbReference>
<dbReference type="PANTHER" id="PTHR43300:SF7">
    <property type="entry name" value="UDP-N-ACETYLBACILLOSAMINE N-ACETYLTRANSFERASE"/>
    <property type="match status" value="1"/>
</dbReference>
<feature type="active site" description="Proton acceptor" evidence="2">
    <location>
        <position position="148"/>
    </location>
</feature>
<dbReference type="Gene3D" id="3.40.50.20">
    <property type="match status" value="1"/>
</dbReference>